<evidence type="ECO:0000256" key="2">
    <source>
        <dbReference type="SAM" id="MobiDB-lite"/>
    </source>
</evidence>
<feature type="region of interest" description="Disordered" evidence="2">
    <location>
        <begin position="1"/>
        <end position="20"/>
    </location>
</feature>
<keyword evidence="1" id="KW-0175">Coiled coil</keyword>
<feature type="region of interest" description="Disordered" evidence="2">
    <location>
        <begin position="231"/>
        <end position="288"/>
    </location>
</feature>
<protein>
    <submittedName>
        <fullName evidence="3">Uncharacterized protein</fullName>
    </submittedName>
</protein>
<name>A0A7S2YIC4_9STRA</name>
<sequence>MLSKDKMRLHRDNNGMQKTPSATSILTYEDEECAPVEIVEIPATTLSMAGSSSTAAQSRQTLFQQNYLSLNSARGVGEPREMDQKRSSSLSDWFVSSLTRKSGGNLRKVPPPCVEQAQTLLEEIEDLLQPLKEKLIGLLEQQLAATTLDRYKKTNMQGPKGPSLTKKTKAGVSRLEMERTVLMEAIDFLQAHKVDLQIKISEAMEEDSSLFELPSVLLVEIQVEMQRILSKHQQRSPQVGSTNKKSIMAPPAARRNDILAAVESARVARDSAMTDQKEWRTDKRNQRR</sequence>
<organism evidence="3">
    <name type="scientific">Entomoneis paludosa</name>
    <dbReference type="NCBI Taxonomy" id="265537"/>
    <lineage>
        <taxon>Eukaryota</taxon>
        <taxon>Sar</taxon>
        <taxon>Stramenopiles</taxon>
        <taxon>Ochrophyta</taxon>
        <taxon>Bacillariophyta</taxon>
        <taxon>Bacillariophyceae</taxon>
        <taxon>Bacillariophycidae</taxon>
        <taxon>Entomoneidaceae</taxon>
        <taxon>Entomoneis</taxon>
    </lineage>
</organism>
<evidence type="ECO:0000313" key="3">
    <source>
        <dbReference type="EMBL" id="CAD9978026.1"/>
    </source>
</evidence>
<accession>A0A7S2YIC4</accession>
<evidence type="ECO:0000256" key="1">
    <source>
        <dbReference type="SAM" id="Coils"/>
    </source>
</evidence>
<proteinExistence type="predicted"/>
<feature type="compositionally biased region" description="Basic and acidic residues" evidence="2">
    <location>
        <begin position="275"/>
        <end position="288"/>
    </location>
</feature>
<feature type="coiled-coil region" evidence="1">
    <location>
        <begin position="114"/>
        <end position="141"/>
    </location>
</feature>
<reference evidence="3" key="1">
    <citation type="submission" date="2021-01" db="EMBL/GenBank/DDBJ databases">
        <authorList>
            <person name="Corre E."/>
            <person name="Pelletier E."/>
            <person name="Niang G."/>
            <person name="Scheremetjew M."/>
            <person name="Finn R."/>
            <person name="Kale V."/>
            <person name="Holt S."/>
            <person name="Cochrane G."/>
            <person name="Meng A."/>
            <person name="Brown T."/>
            <person name="Cohen L."/>
        </authorList>
    </citation>
    <scope>NUCLEOTIDE SEQUENCE</scope>
    <source>
        <strain evidence="3">CCMP125</strain>
    </source>
</reference>
<feature type="compositionally biased region" description="Basic and acidic residues" evidence="2">
    <location>
        <begin position="1"/>
        <end position="13"/>
    </location>
</feature>
<dbReference type="EMBL" id="HBHT01026997">
    <property type="protein sequence ID" value="CAD9978026.1"/>
    <property type="molecule type" value="Transcribed_RNA"/>
</dbReference>
<feature type="compositionally biased region" description="Polar residues" evidence="2">
    <location>
        <begin position="235"/>
        <end position="245"/>
    </location>
</feature>
<gene>
    <name evidence="3" type="ORF">APAL1065_LOCUS18123</name>
</gene>
<dbReference type="AlphaFoldDB" id="A0A7S2YIC4"/>